<evidence type="ECO:0000313" key="6">
    <source>
        <dbReference type="WBParaSite" id="PEQ_0000108501-mRNA-1"/>
    </source>
</evidence>
<name>A0A914R8R1_PAREQ</name>
<dbReference type="PANTHER" id="PTHR12147">
    <property type="entry name" value="METALLOPEPTIDASE M28 FAMILY MEMBER"/>
    <property type="match status" value="1"/>
</dbReference>
<proteinExistence type="predicted"/>
<evidence type="ECO:0000256" key="2">
    <source>
        <dbReference type="ARBA" id="ARBA00004240"/>
    </source>
</evidence>
<dbReference type="SUPFAM" id="SSF53187">
    <property type="entry name" value="Zn-dependent exopeptidases"/>
    <property type="match status" value="1"/>
</dbReference>
<evidence type="ECO:0000313" key="5">
    <source>
        <dbReference type="Proteomes" id="UP000887564"/>
    </source>
</evidence>
<evidence type="ECO:0000259" key="4">
    <source>
        <dbReference type="Pfam" id="PF04389"/>
    </source>
</evidence>
<dbReference type="WBParaSite" id="PEQ_0000108501-mRNA-1">
    <property type="protein sequence ID" value="PEQ_0000108501-mRNA-1"/>
    <property type="gene ID" value="PEQ_0000108501"/>
</dbReference>
<feature type="domain" description="Peptidase M28" evidence="4">
    <location>
        <begin position="1"/>
        <end position="108"/>
    </location>
</feature>
<evidence type="ECO:0000256" key="1">
    <source>
        <dbReference type="ARBA" id="ARBA00001947"/>
    </source>
</evidence>
<reference evidence="6" key="1">
    <citation type="submission" date="2022-11" db="UniProtKB">
        <authorList>
            <consortium name="WormBaseParasite"/>
        </authorList>
    </citation>
    <scope>IDENTIFICATION</scope>
</reference>
<keyword evidence="3" id="KW-0256">Endoplasmic reticulum</keyword>
<keyword evidence="5" id="KW-1185">Reference proteome</keyword>
<dbReference type="InterPro" id="IPR007484">
    <property type="entry name" value="Peptidase_M28"/>
</dbReference>
<comment type="cofactor">
    <cofactor evidence="1">
        <name>Zn(2+)</name>
        <dbReference type="ChEBI" id="CHEBI:29105"/>
    </cofactor>
</comment>
<dbReference type="AlphaFoldDB" id="A0A914R8R1"/>
<sequence>MMEVLDILSHSETPLQNDIIFLFNGAEENFLQASHGFITQHRWRHSIRAFINLEGSGAGGREILFQFHEVVLDCASFPKVVGNDIFQSGLIPSDTDFRVFRDYGRISGRWLFFLVNFIVLQCYEKIVVVIFEMELSPNDEETVRSRVFYFLGKGRGREANLIELQMEEDDPEKVLWIDTHIDALLSLHI</sequence>
<dbReference type="Proteomes" id="UP000887564">
    <property type="component" value="Unplaced"/>
</dbReference>
<dbReference type="InterPro" id="IPR045175">
    <property type="entry name" value="M28_fam"/>
</dbReference>
<dbReference type="GO" id="GO:0005783">
    <property type="term" value="C:endoplasmic reticulum"/>
    <property type="evidence" value="ECO:0007669"/>
    <property type="project" value="UniProtKB-SubCell"/>
</dbReference>
<evidence type="ECO:0000256" key="3">
    <source>
        <dbReference type="ARBA" id="ARBA00022824"/>
    </source>
</evidence>
<organism evidence="5 6">
    <name type="scientific">Parascaris equorum</name>
    <name type="common">Equine roundworm</name>
    <dbReference type="NCBI Taxonomy" id="6256"/>
    <lineage>
        <taxon>Eukaryota</taxon>
        <taxon>Metazoa</taxon>
        <taxon>Ecdysozoa</taxon>
        <taxon>Nematoda</taxon>
        <taxon>Chromadorea</taxon>
        <taxon>Rhabditida</taxon>
        <taxon>Spirurina</taxon>
        <taxon>Ascaridomorpha</taxon>
        <taxon>Ascaridoidea</taxon>
        <taxon>Ascarididae</taxon>
        <taxon>Parascaris</taxon>
    </lineage>
</organism>
<dbReference type="Pfam" id="PF04389">
    <property type="entry name" value="Peptidase_M28"/>
    <property type="match status" value="1"/>
</dbReference>
<comment type="subcellular location">
    <subcellularLocation>
        <location evidence="2">Endoplasmic reticulum</location>
    </subcellularLocation>
</comment>
<dbReference type="GO" id="GO:0008235">
    <property type="term" value="F:metalloexopeptidase activity"/>
    <property type="evidence" value="ECO:0007669"/>
    <property type="project" value="InterPro"/>
</dbReference>
<protein>
    <submittedName>
        <fullName evidence="6">Peptidase M28 domain-containing protein</fullName>
    </submittedName>
</protein>
<dbReference type="PANTHER" id="PTHR12147:SF22">
    <property type="entry name" value="ENDOPLASMIC RETICULUM METALLOPEPTIDASE 1"/>
    <property type="match status" value="1"/>
</dbReference>
<dbReference type="GO" id="GO:0006508">
    <property type="term" value="P:proteolysis"/>
    <property type="evidence" value="ECO:0007669"/>
    <property type="project" value="InterPro"/>
</dbReference>
<dbReference type="Gene3D" id="3.40.630.10">
    <property type="entry name" value="Zn peptidases"/>
    <property type="match status" value="1"/>
</dbReference>
<accession>A0A914R8R1</accession>